<dbReference type="EMBL" id="SMJZ01000018">
    <property type="protein sequence ID" value="TDC09341.1"/>
    <property type="molecule type" value="Genomic_DNA"/>
</dbReference>
<reference evidence="4 5" key="1">
    <citation type="submission" date="2019-02" db="EMBL/GenBank/DDBJ databases">
        <title>Draft genome sequences of novel Actinobacteria.</title>
        <authorList>
            <person name="Sahin N."/>
            <person name="Ay H."/>
            <person name="Saygin H."/>
        </authorList>
    </citation>
    <scope>NUCLEOTIDE SEQUENCE [LARGE SCALE GENOMIC DNA]</scope>
    <source>
        <strain evidence="4 5">KC201</strain>
    </source>
</reference>
<evidence type="ECO:0000256" key="1">
    <source>
        <dbReference type="SAM" id="Coils"/>
    </source>
</evidence>
<evidence type="ECO:0000256" key="2">
    <source>
        <dbReference type="SAM" id="MobiDB-lite"/>
    </source>
</evidence>
<evidence type="ECO:0000259" key="3">
    <source>
        <dbReference type="Pfam" id="PF01145"/>
    </source>
</evidence>
<feature type="region of interest" description="Disordered" evidence="2">
    <location>
        <begin position="74"/>
        <end position="93"/>
    </location>
</feature>
<name>A0A4R4NJ46_9ACTN</name>
<evidence type="ECO:0000313" key="5">
    <source>
        <dbReference type="Proteomes" id="UP000295157"/>
    </source>
</evidence>
<sequence>MRHTTVMTALIAAFLVTGCSITTPEPDQKGIVYDAGAFSDTTFQNCVDPGVRDVSGPGDQGYVYPAGQRTFEFAADPNDPEGANTKPGAEAGPLTMWTKDPLEMRVSGVVTFSLTSDCKTLRQFHEQIGLKYEADTDEGWDKLLSVYIGQPLDRALDAASKEFAWRELTYRDPQAKQQWEAKVAEYMVQFLREQGGTAFFEKFSVTLQQPQPPLKVREAMAAVQQAQEENTAQKAKNEKARTELEAIKALKDVLGPQGAVMWQAVKDGRIQIIVSDSGQINVTPNQRRQGD</sequence>
<organism evidence="4 5">
    <name type="scientific">Nonomuraea longispora</name>
    <dbReference type="NCBI Taxonomy" id="1848320"/>
    <lineage>
        <taxon>Bacteria</taxon>
        <taxon>Bacillati</taxon>
        <taxon>Actinomycetota</taxon>
        <taxon>Actinomycetes</taxon>
        <taxon>Streptosporangiales</taxon>
        <taxon>Streptosporangiaceae</taxon>
        <taxon>Nonomuraea</taxon>
    </lineage>
</organism>
<dbReference type="AlphaFoldDB" id="A0A4R4NJ46"/>
<feature type="domain" description="Band 7" evidence="3">
    <location>
        <begin position="25"/>
        <end position="240"/>
    </location>
</feature>
<accession>A0A4R4NJ46</accession>
<keyword evidence="1" id="KW-0175">Coiled coil</keyword>
<dbReference type="PROSITE" id="PS51257">
    <property type="entry name" value="PROKAR_LIPOPROTEIN"/>
    <property type="match status" value="1"/>
</dbReference>
<dbReference type="OrthoDB" id="3281271at2"/>
<gene>
    <name evidence="4" type="ORF">E1267_07615</name>
</gene>
<dbReference type="Proteomes" id="UP000295157">
    <property type="component" value="Unassembled WGS sequence"/>
</dbReference>
<proteinExistence type="predicted"/>
<dbReference type="InterPro" id="IPR001107">
    <property type="entry name" value="Band_7"/>
</dbReference>
<protein>
    <recommendedName>
        <fullName evidence="3">Band 7 domain-containing protein</fullName>
    </recommendedName>
</protein>
<feature type="coiled-coil region" evidence="1">
    <location>
        <begin position="216"/>
        <end position="252"/>
    </location>
</feature>
<keyword evidence="5" id="KW-1185">Reference proteome</keyword>
<comment type="caution">
    <text evidence="4">The sequence shown here is derived from an EMBL/GenBank/DDBJ whole genome shotgun (WGS) entry which is preliminary data.</text>
</comment>
<dbReference type="Pfam" id="PF01145">
    <property type="entry name" value="Band_7"/>
    <property type="match status" value="1"/>
</dbReference>
<evidence type="ECO:0000313" key="4">
    <source>
        <dbReference type="EMBL" id="TDC09341.1"/>
    </source>
</evidence>